<keyword evidence="3" id="KW-1185">Reference proteome</keyword>
<reference evidence="2 3" key="1">
    <citation type="submission" date="2024-09" db="EMBL/GenBank/DDBJ databases">
        <authorList>
            <person name="Sun Q."/>
            <person name="Mori K."/>
        </authorList>
    </citation>
    <scope>NUCLEOTIDE SEQUENCE [LARGE SCALE GENOMIC DNA]</scope>
    <source>
        <strain evidence="2 3">JCM 9626</strain>
    </source>
</reference>
<dbReference type="RefSeq" id="WP_140009501.1">
    <property type="nucleotide sequence ID" value="NZ_JBHMDG010000017.1"/>
</dbReference>
<protein>
    <submittedName>
        <fullName evidence="2">Phage holin family protein</fullName>
    </submittedName>
</protein>
<name>A0ABV5KBW7_9ACTN</name>
<dbReference type="Pfam" id="PF04020">
    <property type="entry name" value="Phage_holin_4_2"/>
    <property type="match status" value="1"/>
</dbReference>
<dbReference type="PANTHER" id="PTHR37309:SF1">
    <property type="entry name" value="SLR0284 PROTEIN"/>
    <property type="match status" value="1"/>
</dbReference>
<gene>
    <name evidence="2" type="ORF">ACFFRI_14425</name>
</gene>
<organism evidence="2 3">
    <name type="scientific">Nocardioides plantarum</name>
    <dbReference type="NCBI Taxonomy" id="29299"/>
    <lineage>
        <taxon>Bacteria</taxon>
        <taxon>Bacillati</taxon>
        <taxon>Actinomycetota</taxon>
        <taxon>Actinomycetes</taxon>
        <taxon>Propionibacteriales</taxon>
        <taxon>Nocardioidaceae</taxon>
        <taxon>Nocardioides</taxon>
    </lineage>
</organism>
<keyword evidence="1" id="KW-0812">Transmembrane</keyword>
<proteinExistence type="predicted"/>
<evidence type="ECO:0000313" key="3">
    <source>
        <dbReference type="Proteomes" id="UP001589750"/>
    </source>
</evidence>
<sequence length="132" mass="13965">MRIILRLLTTALGLGVAAWLLDGIAFPGGPSSGWEGIRYDLVPLILVAAILGLVTSLVKPVLTFLSIPLIILTLGLFLLVINAAMLMLTGALADALDIRFRVDGFWTAVGGSIVITVVTWVVDGLVGEPERD</sequence>
<feature type="transmembrane region" description="Helical" evidence="1">
    <location>
        <begin position="41"/>
        <end position="62"/>
    </location>
</feature>
<evidence type="ECO:0000313" key="2">
    <source>
        <dbReference type="EMBL" id="MFB9314247.1"/>
    </source>
</evidence>
<keyword evidence="1" id="KW-1133">Transmembrane helix</keyword>
<accession>A0ABV5KBW7</accession>
<dbReference type="EMBL" id="JBHMDG010000017">
    <property type="protein sequence ID" value="MFB9314247.1"/>
    <property type="molecule type" value="Genomic_DNA"/>
</dbReference>
<dbReference type="InterPro" id="IPR007165">
    <property type="entry name" value="Phage_holin_4_2"/>
</dbReference>
<feature type="transmembrane region" description="Helical" evidence="1">
    <location>
        <begin position="105"/>
        <end position="126"/>
    </location>
</feature>
<dbReference type="PANTHER" id="PTHR37309">
    <property type="entry name" value="SLR0284 PROTEIN"/>
    <property type="match status" value="1"/>
</dbReference>
<feature type="transmembrane region" description="Helical" evidence="1">
    <location>
        <begin position="69"/>
        <end position="93"/>
    </location>
</feature>
<keyword evidence="1" id="KW-0472">Membrane</keyword>
<comment type="caution">
    <text evidence="2">The sequence shown here is derived from an EMBL/GenBank/DDBJ whole genome shotgun (WGS) entry which is preliminary data.</text>
</comment>
<dbReference type="Proteomes" id="UP001589750">
    <property type="component" value="Unassembled WGS sequence"/>
</dbReference>
<evidence type="ECO:0000256" key="1">
    <source>
        <dbReference type="SAM" id="Phobius"/>
    </source>
</evidence>